<evidence type="ECO:0000313" key="2">
    <source>
        <dbReference type="Proteomes" id="UP001519460"/>
    </source>
</evidence>
<dbReference type="Proteomes" id="UP001519460">
    <property type="component" value="Unassembled WGS sequence"/>
</dbReference>
<accession>A0ABD0KKY4</accession>
<organism evidence="1 2">
    <name type="scientific">Batillaria attramentaria</name>
    <dbReference type="NCBI Taxonomy" id="370345"/>
    <lineage>
        <taxon>Eukaryota</taxon>
        <taxon>Metazoa</taxon>
        <taxon>Spiralia</taxon>
        <taxon>Lophotrochozoa</taxon>
        <taxon>Mollusca</taxon>
        <taxon>Gastropoda</taxon>
        <taxon>Caenogastropoda</taxon>
        <taxon>Sorbeoconcha</taxon>
        <taxon>Cerithioidea</taxon>
        <taxon>Batillariidae</taxon>
        <taxon>Batillaria</taxon>
    </lineage>
</organism>
<keyword evidence="2" id="KW-1185">Reference proteome</keyword>
<dbReference type="AlphaFoldDB" id="A0ABD0KKY4"/>
<reference evidence="1 2" key="1">
    <citation type="journal article" date="2023" name="Sci. Data">
        <title>Genome assembly of the Korean intertidal mud-creeper Batillaria attramentaria.</title>
        <authorList>
            <person name="Patra A.K."/>
            <person name="Ho P.T."/>
            <person name="Jun S."/>
            <person name="Lee S.J."/>
            <person name="Kim Y."/>
            <person name="Won Y.J."/>
        </authorList>
    </citation>
    <scope>NUCLEOTIDE SEQUENCE [LARGE SCALE GENOMIC DNA]</scope>
    <source>
        <strain evidence="1">Wonlab-2016</strain>
    </source>
</reference>
<sequence length="108" mass="11298">MAAVAVRETMTDRRSTDRIDSTVQSKLGPIYSAVPLAVLTLPDGSKILVVDEKCGPASNGGLVCIGDAREKSPLRSMKGHLQRTCGGLISDSSSCSPPGTKAACNYLF</sequence>
<gene>
    <name evidence="1" type="ORF">BaRGS_00021039</name>
</gene>
<evidence type="ECO:0000313" key="1">
    <source>
        <dbReference type="EMBL" id="KAK7487772.1"/>
    </source>
</evidence>
<protein>
    <submittedName>
        <fullName evidence="1">Uncharacterized protein</fullName>
    </submittedName>
</protein>
<name>A0ABD0KKY4_9CAEN</name>
<proteinExistence type="predicted"/>
<comment type="caution">
    <text evidence="1">The sequence shown here is derived from an EMBL/GenBank/DDBJ whole genome shotgun (WGS) entry which is preliminary data.</text>
</comment>
<dbReference type="EMBL" id="JACVVK020000160">
    <property type="protein sequence ID" value="KAK7487772.1"/>
    <property type="molecule type" value="Genomic_DNA"/>
</dbReference>